<gene>
    <name evidence="5" type="ORF">WR25_20270</name>
</gene>
<dbReference type="Gene3D" id="3.40.50.1820">
    <property type="entry name" value="alpha/beta hydrolase"/>
    <property type="match status" value="1"/>
</dbReference>
<dbReference type="InterPro" id="IPR009548">
    <property type="entry name" value="Prkrip1"/>
</dbReference>
<proteinExistence type="predicted"/>
<accession>A0A2A2LP33</accession>
<dbReference type="GO" id="GO:0019901">
    <property type="term" value="F:protein kinase binding"/>
    <property type="evidence" value="ECO:0007669"/>
    <property type="project" value="TreeGrafter"/>
</dbReference>
<dbReference type="Pfam" id="PF06658">
    <property type="entry name" value="DUF1168"/>
    <property type="match status" value="1"/>
</dbReference>
<dbReference type="GO" id="GO:0004860">
    <property type="term" value="F:protein kinase inhibitor activity"/>
    <property type="evidence" value="ECO:0007669"/>
    <property type="project" value="TreeGrafter"/>
</dbReference>
<keyword evidence="2" id="KW-1133">Transmembrane helix</keyword>
<dbReference type="GO" id="GO:0003725">
    <property type="term" value="F:double-stranded RNA binding"/>
    <property type="evidence" value="ECO:0007669"/>
    <property type="project" value="InterPro"/>
</dbReference>
<evidence type="ECO:0000256" key="2">
    <source>
        <dbReference type="SAM" id="Phobius"/>
    </source>
</evidence>
<feature type="compositionally biased region" description="Acidic residues" evidence="1">
    <location>
        <begin position="144"/>
        <end position="158"/>
    </location>
</feature>
<dbReference type="Pfam" id="PF22990">
    <property type="entry name" value="ABHD16_N"/>
    <property type="match status" value="1"/>
</dbReference>
<feature type="domain" description="Phosphatidylserine Lipase ABHD16 N-terminal" evidence="4">
    <location>
        <begin position="219"/>
        <end position="341"/>
    </location>
</feature>
<feature type="transmembrane region" description="Helical" evidence="2">
    <location>
        <begin position="190"/>
        <end position="211"/>
    </location>
</feature>
<dbReference type="InterPro" id="IPR000073">
    <property type="entry name" value="AB_hydrolase_1"/>
</dbReference>
<feature type="region of interest" description="Disordered" evidence="1">
    <location>
        <begin position="111"/>
        <end position="177"/>
    </location>
</feature>
<evidence type="ECO:0000259" key="4">
    <source>
        <dbReference type="Pfam" id="PF22990"/>
    </source>
</evidence>
<reference evidence="5 6" key="1">
    <citation type="journal article" date="2017" name="Curr. Biol.">
        <title>Genome architecture and evolution of a unichromosomal asexual nematode.</title>
        <authorList>
            <person name="Fradin H."/>
            <person name="Zegar C."/>
            <person name="Gutwein M."/>
            <person name="Lucas J."/>
            <person name="Kovtun M."/>
            <person name="Corcoran D."/>
            <person name="Baugh L.R."/>
            <person name="Kiontke K."/>
            <person name="Gunsalus K."/>
            <person name="Fitch D.H."/>
            <person name="Piano F."/>
        </authorList>
    </citation>
    <scope>NUCLEOTIDE SEQUENCE [LARGE SCALE GENOMIC DNA]</scope>
    <source>
        <strain evidence="5">PF1309</strain>
    </source>
</reference>
<dbReference type="InterPro" id="IPR054518">
    <property type="entry name" value="ABHD16_N"/>
</dbReference>
<dbReference type="PANTHER" id="PTHR13507:SF0">
    <property type="entry name" value="PRKR-INTERACTING PROTEIN 1"/>
    <property type="match status" value="1"/>
</dbReference>
<dbReference type="Proteomes" id="UP000218231">
    <property type="component" value="Unassembled WGS sequence"/>
</dbReference>
<keyword evidence="2" id="KW-0472">Membrane</keyword>
<dbReference type="AlphaFoldDB" id="A0A2A2LP33"/>
<organism evidence="5 6">
    <name type="scientific">Diploscapter pachys</name>
    <dbReference type="NCBI Taxonomy" id="2018661"/>
    <lineage>
        <taxon>Eukaryota</taxon>
        <taxon>Metazoa</taxon>
        <taxon>Ecdysozoa</taxon>
        <taxon>Nematoda</taxon>
        <taxon>Chromadorea</taxon>
        <taxon>Rhabditida</taxon>
        <taxon>Rhabditina</taxon>
        <taxon>Rhabditomorpha</taxon>
        <taxon>Rhabditoidea</taxon>
        <taxon>Rhabditidae</taxon>
        <taxon>Diploscapter</taxon>
    </lineage>
</organism>
<keyword evidence="2" id="KW-0812">Transmembrane</keyword>
<evidence type="ECO:0000259" key="3">
    <source>
        <dbReference type="Pfam" id="PF00561"/>
    </source>
</evidence>
<sequence length="701" mass="79683">MPIEDKEGDEERCARTPYDLIRLRLNRLEKNIDRPAPIPTKKDDIRAPRPPPEFVRNVVGSSAAAGSAEFHIYRNNRRKEQNRLDYIEQMAKREEMDTEFRTRKEEIERDELEKTAKRRAKRQRQKERTKQKRAAKKKKKDGESSDEDSEPSDDDDGSASESNDDAKKDGSEAPEDKTTKYLIPYPTCALWFYSSFFLVALVVKYVPVVGYQNGVPLSEMWGIFNGPQLYRIFGLSNERTPNTVETIGNYSLSTLRGLLYVSTSLAFGPVVLYILYNRGMLAPIAATGVLKYVVILGIFGYGGRFVGRLMDSDYRQFVGVWEKAKIGTAEDKQSLKRYDFELIGVMPDYRAVENRNLWYLPAYNEGSAFSNLLSTYAVHAFGRHMIYPGSMAILNTLMSSTLRVARNNFVASKNGQRVWLNSTTGDLIDAMFIPPDSSADAERQRTLVICCEGNAGFYEIGITNTPVQLGYGVLGFNQPGFAESNGLPFPTNVLAAAEAVFQYATNVLQYREEDIVLFGWSIGGFPASWLAANHPTLILDATFDDLLPLAESRMPSFLRSIVEVAIRKYFNLEIHRVLEQYRGPLRLIRRLHEEILIIDDQSMNDVQKRATNRANYLLKKMLYNRHPDLIKDLEPQVDRWLKMTPAQRAMSAGLERNATESANRLAKLLSACDHYFVDFDANHVTPLDPGYFNIPMARTNF</sequence>
<dbReference type="OrthoDB" id="6412627at2759"/>
<comment type="caution">
    <text evidence="5">The sequence shown here is derived from an EMBL/GenBank/DDBJ whole genome shotgun (WGS) entry which is preliminary data.</text>
</comment>
<dbReference type="SUPFAM" id="SSF53474">
    <property type="entry name" value="alpha/beta-Hydrolases"/>
    <property type="match status" value="1"/>
</dbReference>
<evidence type="ECO:0000256" key="1">
    <source>
        <dbReference type="SAM" id="MobiDB-lite"/>
    </source>
</evidence>
<dbReference type="PANTHER" id="PTHR13507">
    <property type="entry name" value="PRKR-INTERACTING PROTEIN 1"/>
    <property type="match status" value="1"/>
</dbReference>
<dbReference type="Pfam" id="PF00561">
    <property type="entry name" value="Abhydrolase_1"/>
    <property type="match status" value="1"/>
</dbReference>
<keyword evidence="6" id="KW-1185">Reference proteome</keyword>
<dbReference type="STRING" id="2018661.A0A2A2LP33"/>
<dbReference type="GO" id="GO:0005730">
    <property type="term" value="C:nucleolus"/>
    <property type="evidence" value="ECO:0007669"/>
    <property type="project" value="TreeGrafter"/>
</dbReference>
<feature type="transmembrane region" description="Helical" evidence="2">
    <location>
        <begin position="257"/>
        <end position="276"/>
    </location>
</feature>
<name>A0A2A2LP33_9BILA</name>
<protein>
    <submittedName>
        <fullName evidence="5">Uncharacterized protein</fullName>
    </submittedName>
</protein>
<feature type="compositionally biased region" description="Basic and acidic residues" evidence="1">
    <location>
        <begin position="164"/>
        <end position="177"/>
    </location>
</feature>
<dbReference type="EMBL" id="LIAE01006535">
    <property type="protein sequence ID" value="PAV88013.1"/>
    <property type="molecule type" value="Genomic_DNA"/>
</dbReference>
<feature type="region of interest" description="Disordered" evidence="1">
    <location>
        <begin position="33"/>
        <end position="52"/>
    </location>
</feature>
<evidence type="ECO:0000313" key="5">
    <source>
        <dbReference type="EMBL" id="PAV88013.1"/>
    </source>
</evidence>
<feature type="transmembrane region" description="Helical" evidence="2">
    <location>
        <begin position="282"/>
        <end position="302"/>
    </location>
</feature>
<feature type="compositionally biased region" description="Basic residues" evidence="1">
    <location>
        <begin position="116"/>
        <end position="139"/>
    </location>
</feature>
<dbReference type="InterPro" id="IPR029058">
    <property type="entry name" value="AB_hydrolase_fold"/>
</dbReference>
<evidence type="ECO:0000313" key="6">
    <source>
        <dbReference type="Proteomes" id="UP000218231"/>
    </source>
</evidence>
<feature type="domain" description="AB hydrolase-1" evidence="3">
    <location>
        <begin position="447"/>
        <end position="610"/>
    </location>
</feature>